<comment type="caution">
    <text evidence="1">The sequence shown here is derived from an EMBL/GenBank/DDBJ whole genome shotgun (WGS) entry which is preliminary data.</text>
</comment>
<name>A0A081B8T5_9HYPH</name>
<organism evidence="1 2">
    <name type="scientific">Tepidicaulis marinus</name>
    <dbReference type="NCBI Taxonomy" id="1333998"/>
    <lineage>
        <taxon>Bacteria</taxon>
        <taxon>Pseudomonadati</taxon>
        <taxon>Pseudomonadota</taxon>
        <taxon>Alphaproteobacteria</taxon>
        <taxon>Hyphomicrobiales</taxon>
        <taxon>Parvibaculaceae</taxon>
        <taxon>Tepidicaulis</taxon>
    </lineage>
</organism>
<dbReference type="EMBL" id="BBIO01000003">
    <property type="protein sequence ID" value="GAK44453.1"/>
    <property type="molecule type" value="Genomic_DNA"/>
</dbReference>
<keyword evidence="2" id="KW-1185">Reference proteome</keyword>
<evidence type="ECO:0000313" key="1">
    <source>
        <dbReference type="EMBL" id="GAK44453.1"/>
    </source>
</evidence>
<gene>
    <name evidence="1" type="ORF">M2A_0952</name>
</gene>
<sequence>MDVPLHPLTIQLHDYWREKAAGRAMPDRTDIDPIEIPRLLPNILLVNSLTAEGDFRVRLFGSELAYLTGEERTGTGRTEIGRNRPPELAQKSQERWKVVITRLVAAQAPLFLRTRMDYHADNHRVLHIAALPLSAGTPGRMEQAIGLMATEA</sequence>
<dbReference type="Pfam" id="PF07310">
    <property type="entry name" value="PAS_5"/>
    <property type="match status" value="1"/>
</dbReference>
<evidence type="ECO:0000313" key="2">
    <source>
        <dbReference type="Proteomes" id="UP000028702"/>
    </source>
</evidence>
<reference evidence="1 2" key="1">
    <citation type="submission" date="2014-07" db="EMBL/GenBank/DDBJ databases">
        <title>Tepidicaulis marinum gen. nov., sp. nov., a novel marine bacterium denitrifying nitrate to nitrous oxide strictly under microaerobic conditions.</title>
        <authorList>
            <person name="Takeuchi M."/>
            <person name="Yamagishi T."/>
            <person name="Kamagata Y."/>
            <person name="Oshima K."/>
            <person name="Hattori M."/>
            <person name="Katayama T."/>
            <person name="Hanada S."/>
            <person name="Tamaki H."/>
            <person name="Marumo K."/>
            <person name="Maeda H."/>
            <person name="Nedachi M."/>
            <person name="Iwasaki W."/>
            <person name="Suwa Y."/>
            <person name="Sakata S."/>
        </authorList>
    </citation>
    <scope>NUCLEOTIDE SEQUENCE [LARGE SCALE GENOMIC DNA]</scope>
    <source>
        <strain evidence="1 2">MA2</strain>
    </source>
</reference>
<dbReference type="eggNOG" id="COG5388">
    <property type="taxonomic scope" value="Bacteria"/>
</dbReference>
<dbReference type="InterPro" id="IPR009922">
    <property type="entry name" value="DUF1457"/>
</dbReference>
<accession>A0A081B8T5</accession>
<proteinExistence type="predicted"/>
<dbReference type="AlphaFoldDB" id="A0A081B8T5"/>
<protein>
    <submittedName>
        <fullName evidence="1">Conserved protein</fullName>
    </submittedName>
</protein>
<dbReference type="Proteomes" id="UP000028702">
    <property type="component" value="Unassembled WGS sequence"/>
</dbReference>